<dbReference type="SUPFAM" id="SSF81665">
    <property type="entry name" value="Calcium ATPase, transmembrane domain M"/>
    <property type="match status" value="1"/>
</dbReference>
<feature type="binding site" evidence="13">
    <location>
        <position position="896"/>
    </location>
    <ligand>
        <name>ATP</name>
        <dbReference type="ChEBI" id="CHEBI:30616"/>
    </ligand>
</feature>
<feature type="binding site" evidence="13">
    <location>
        <position position="719"/>
    </location>
    <ligand>
        <name>ATP</name>
        <dbReference type="ChEBI" id="CHEBI:30616"/>
    </ligand>
</feature>
<dbReference type="Proteomes" id="UP000009168">
    <property type="component" value="Unassembled WGS sequence"/>
</dbReference>
<dbReference type="InterPro" id="IPR023214">
    <property type="entry name" value="HAD_sf"/>
</dbReference>
<evidence type="ECO:0000256" key="8">
    <source>
        <dbReference type="ARBA" id="ARBA00022967"/>
    </source>
</evidence>
<evidence type="ECO:0000256" key="7">
    <source>
        <dbReference type="ARBA" id="ARBA00022842"/>
    </source>
</evidence>
<feature type="domain" description="P-type ATPase C-terminal" evidence="18">
    <location>
        <begin position="942"/>
        <end position="1213"/>
    </location>
</feature>
<feature type="binding site" evidence="14">
    <location>
        <position position="496"/>
    </location>
    <ligand>
        <name>Mg(2+)</name>
        <dbReference type="ChEBI" id="CHEBI:18420"/>
    </ligand>
</feature>
<dbReference type="HOGENOM" id="CLU_000846_3_1_1"/>
<dbReference type="GO" id="GO:0005886">
    <property type="term" value="C:plasma membrane"/>
    <property type="evidence" value="ECO:0007669"/>
    <property type="project" value="TreeGrafter"/>
</dbReference>
<dbReference type="GO" id="GO:0005524">
    <property type="term" value="F:ATP binding"/>
    <property type="evidence" value="ECO:0007669"/>
    <property type="project" value="UniProtKB-UniRule"/>
</dbReference>
<feature type="region of interest" description="Disordered" evidence="16">
    <location>
        <begin position="1453"/>
        <end position="1476"/>
    </location>
</feature>
<feature type="binding site" evidence="13">
    <location>
        <position position="684"/>
    </location>
    <ligand>
        <name>ATP</name>
        <dbReference type="ChEBI" id="CHEBI:30616"/>
    </ligand>
</feature>
<feature type="binding site" evidence="13">
    <location>
        <position position="662"/>
    </location>
    <ligand>
        <name>ATP</name>
        <dbReference type="ChEBI" id="CHEBI:30616"/>
    </ligand>
</feature>
<sequence length="1575" mass="180878">MCLKRRPLVFNHDRIIDVQMDDRVKNKISPFPSNFIKTSHYTLIDFLPMSLLLQFKRYANIYFLIIAILQSIPTISPLTPLSAIAPLVFVLGVSMLREGVEDYNRHKSDTKINSEETTRIFIQDSLVEEKITWAQVEVGDIIKVYKDEPFPADLIAVDSSYPNGVCYIETGALDGEKNMKPKSCLRETYQIFKECKLEQIRSLKLQAEKPNPELYKFNGSIEGLFEDEVKLEKKATTQNSKVGAPVPGLKQQDSMQKIIEEVEKIVDEENEKKQKQTNPQPYLNSEQDSAHNTQQNKSQVNQKVNISTQNGNQTKRHQSYSPQKVLASAKQLLLRGAFLRNTDYILGIVAYTGLDSKIMRNSEPPKQKTSDMEKTMNTYIIGILILQMICSFFTAVLNYIWNSNNLDGHWYLKDDSQINQYGALAILYFFTYFLLYNTMIPISLIVSLEMVKVAQGYFITNDKQMYCEEKDIWPKVMTTTINEELGQVEYVFSDKTGTLTCNVMEFNKSVIGHNLYGDSGEKDPKLQKKKQDHEGDKPKKHKLTSFNFYDRHLNELLAEAKHDSIVNLQLKSEDGNSSYLIKTQRDLACEYWKLLGTAHECIIQRDKETNEIDYQGPSPDEITLVDAARHMGFTFEGASSDTIDINVRGIKQKVTLLNSFEFNSDRKRMSVIIRDGNVIKLYIKGADSIIKSRLHTDKQQPFLDKTNDYLTQFSLIGLRTLMMAMRVLSEEEYQDFKRKMNALADSENREREMDKLADSIERNLILIGATAVEDKLQDKVPETIYDLIKANIKVWMLTGDKLETAENIAKSCKLIQNDMKIIQISEKDEQSLRNNLLGTAMEKFIQLKNDQAKKSMLVEGDSLTLIFGDVHLQKAFLKISKDCESVVCCRVTPKQKALVVRLIKDNLKKITLAIGDGANDVNMIQEAHIGCGIFGNEGMQAAQSSDFAFGEFKCLWRLVLVHGRWSYIRIAEMIIYFFYKNMLFTIPQLYFSFYNAFSGQTIFDAWFISLYNLIFTALPLISRAVFDQDVNYKVTVDQVKMGEEDNRLQSILERKEQYLEKKFPTFYYTSQDKTIFTDSNFLSWVIQGLIHGLIIFYCTYLTFDSITFSKDGLSTDLWNFSLIIFTSIILVADMKIAMFTRYWTWITYFTFIFSSLILYFAFLLGSQSIETSEVWLTPFQMFQNSQFYFILFETCGIILAFDMTVFVSRQFLTKQRILGYMRFLKQPNVNLEKKPTWAEDMSLFNSFYNIQDAKNQNNGQVYLANSGESQPENGDQMKKIDNKDLVNQNSQSPMINKYQPQHSNDNRSKNNQTPLNGNPIQIQMQQYNIGGGVGFGDSSADRLNQEQQQIQIQNNQRPAQPNHAGGMQNTTQQFMQTQELLDLTNTTLFQKNSQSNNQVMENHALNNYLDKKQPQQQQQQQQQQYEKRNSQTDVKQNMNNFGYVEEEIITIQSKKKSSNSNGNTNTNSNGIKGNGRTSVGNVLDIGNNQINQFGNGEENVIASNKSITSLNNSAPGSKIHHLTFNLQLQNRSEKVEETFIYNEVKSSAKKSDNLLLYQDPHTPTPINNSIDNLRD</sequence>
<dbReference type="EMBL" id="GG662458">
    <property type="protein sequence ID" value="EAS04038.2"/>
    <property type="molecule type" value="Genomic_DNA"/>
</dbReference>
<dbReference type="FunFam" id="3.40.50.1000:FF:000084">
    <property type="entry name" value="Phospholipid-transporting ATPase"/>
    <property type="match status" value="1"/>
</dbReference>
<evidence type="ECO:0000259" key="18">
    <source>
        <dbReference type="Pfam" id="PF16212"/>
    </source>
</evidence>
<reference evidence="20" key="1">
    <citation type="journal article" date="2006" name="PLoS Biol.">
        <title>Macronuclear genome sequence of the ciliate Tetrahymena thermophila, a model eukaryote.</title>
        <authorList>
            <person name="Eisen J.A."/>
            <person name="Coyne R.S."/>
            <person name="Wu M."/>
            <person name="Wu D."/>
            <person name="Thiagarajan M."/>
            <person name="Wortman J.R."/>
            <person name="Badger J.H."/>
            <person name="Ren Q."/>
            <person name="Amedeo P."/>
            <person name="Jones K.M."/>
            <person name="Tallon L.J."/>
            <person name="Delcher A.L."/>
            <person name="Salzberg S.L."/>
            <person name="Silva J.C."/>
            <person name="Haas B.J."/>
            <person name="Majoros W.H."/>
            <person name="Farzad M."/>
            <person name="Carlton J.M."/>
            <person name="Smith R.K. Jr."/>
            <person name="Garg J."/>
            <person name="Pearlman R.E."/>
            <person name="Karrer K.M."/>
            <person name="Sun L."/>
            <person name="Manning G."/>
            <person name="Elde N.C."/>
            <person name="Turkewitz A.P."/>
            <person name="Asai D.J."/>
            <person name="Wilkes D.E."/>
            <person name="Wang Y."/>
            <person name="Cai H."/>
            <person name="Collins K."/>
            <person name="Stewart B.A."/>
            <person name="Lee S.R."/>
            <person name="Wilamowska K."/>
            <person name="Weinberg Z."/>
            <person name="Ruzzo W.L."/>
            <person name="Wloga D."/>
            <person name="Gaertig J."/>
            <person name="Frankel J."/>
            <person name="Tsao C.-C."/>
            <person name="Gorovsky M.A."/>
            <person name="Keeling P.J."/>
            <person name="Waller R.F."/>
            <person name="Patron N.J."/>
            <person name="Cherry J.M."/>
            <person name="Stover N.A."/>
            <person name="Krieger C.J."/>
            <person name="del Toro C."/>
            <person name="Ryder H.F."/>
            <person name="Williamson S.C."/>
            <person name="Barbeau R.A."/>
            <person name="Hamilton E.P."/>
            <person name="Orias E."/>
        </authorList>
    </citation>
    <scope>NUCLEOTIDE SEQUENCE [LARGE SCALE GENOMIC DNA]</scope>
    <source>
        <strain evidence="20">SB210</strain>
    </source>
</reference>
<feature type="transmembrane region" description="Helical" evidence="15">
    <location>
        <begin position="974"/>
        <end position="993"/>
    </location>
</feature>
<dbReference type="NCBIfam" id="TIGR01494">
    <property type="entry name" value="ATPase_P-type"/>
    <property type="match status" value="1"/>
</dbReference>
<dbReference type="SFLD" id="SFLDS00003">
    <property type="entry name" value="Haloacid_Dehalogenase"/>
    <property type="match status" value="1"/>
</dbReference>
<dbReference type="EC" id="7.6.2.1" evidence="15"/>
<dbReference type="SUPFAM" id="SSF81660">
    <property type="entry name" value="Metal cation-transporting ATPase, ATP-binding domain N"/>
    <property type="match status" value="1"/>
</dbReference>
<feature type="region of interest" description="Disordered" evidence="16">
    <location>
        <begin position="1411"/>
        <end position="1435"/>
    </location>
</feature>
<keyword evidence="10 15" id="KW-0472">Membrane</keyword>
<comment type="cofactor">
    <cofactor evidence="14">
        <name>Mg(2+)</name>
        <dbReference type="ChEBI" id="CHEBI:18420"/>
    </cofactor>
</comment>
<dbReference type="OrthoDB" id="377733at2759"/>
<evidence type="ECO:0000313" key="20">
    <source>
        <dbReference type="Proteomes" id="UP000009168"/>
    </source>
</evidence>
<feature type="binding site" evidence="13">
    <location>
        <position position="799"/>
    </location>
    <ligand>
        <name>ATP</name>
        <dbReference type="ChEBI" id="CHEBI:30616"/>
    </ligand>
</feature>
<dbReference type="Gene3D" id="2.70.150.10">
    <property type="entry name" value="Calcium-transporting ATPase, cytoplasmic transduction domain A"/>
    <property type="match status" value="1"/>
</dbReference>
<dbReference type="SFLD" id="SFLDG00002">
    <property type="entry name" value="C1.7:_P-type_atpase_like"/>
    <property type="match status" value="1"/>
</dbReference>
<keyword evidence="8 15" id="KW-1278">Translocase</keyword>
<dbReference type="InterPro" id="IPR023298">
    <property type="entry name" value="ATPase_P-typ_TM_dom_sf"/>
</dbReference>
<proteinExistence type="inferred from homology"/>
<comment type="catalytic activity">
    <reaction evidence="11 15">
        <text>ATP + H2O + phospholipidSide 1 = ADP + phosphate + phospholipidSide 2.</text>
        <dbReference type="EC" id="7.6.2.1"/>
    </reaction>
</comment>
<feature type="transmembrane region" description="Helical" evidence="15">
    <location>
        <begin position="421"/>
        <end position="446"/>
    </location>
</feature>
<dbReference type="SFLD" id="SFLDF00027">
    <property type="entry name" value="p-type_atpase"/>
    <property type="match status" value="1"/>
</dbReference>
<dbReference type="InterPro" id="IPR032631">
    <property type="entry name" value="P-type_ATPase_N"/>
</dbReference>
<keyword evidence="3 15" id="KW-0812">Transmembrane</keyword>
<dbReference type="PROSITE" id="PS00154">
    <property type="entry name" value="ATPASE_E1_E2"/>
    <property type="match status" value="1"/>
</dbReference>
<evidence type="ECO:0000256" key="13">
    <source>
        <dbReference type="PIRSR" id="PIRSR606539-2"/>
    </source>
</evidence>
<dbReference type="STRING" id="312017.Q247R2"/>
<feature type="compositionally biased region" description="Low complexity" evidence="16">
    <location>
        <begin position="1414"/>
        <end position="1424"/>
    </location>
</feature>
<dbReference type="Pfam" id="PF16212">
    <property type="entry name" value="PhoLip_ATPase_C"/>
    <property type="match status" value="1"/>
</dbReference>
<feature type="binding site" evidence="13">
    <location>
        <position position="494"/>
    </location>
    <ligand>
        <name>ATP</name>
        <dbReference type="ChEBI" id="CHEBI:30616"/>
    </ligand>
</feature>
<evidence type="ECO:0000256" key="16">
    <source>
        <dbReference type="SAM" id="MobiDB-lite"/>
    </source>
</evidence>
<keyword evidence="4 14" id="KW-0479">Metal-binding</keyword>
<feature type="transmembrane region" description="Helical" evidence="15">
    <location>
        <begin position="81"/>
        <end position="100"/>
    </location>
</feature>
<dbReference type="InterPro" id="IPR018303">
    <property type="entry name" value="ATPase_P-typ_P_site"/>
</dbReference>
<feature type="active site" description="4-aspartylphosphate intermediate" evidence="12">
    <location>
        <position position="494"/>
    </location>
</feature>
<dbReference type="Gene3D" id="3.40.50.1000">
    <property type="entry name" value="HAD superfamily/HAD-like"/>
    <property type="match status" value="1"/>
</dbReference>
<evidence type="ECO:0000256" key="15">
    <source>
        <dbReference type="RuleBase" id="RU362033"/>
    </source>
</evidence>
<dbReference type="PANTHER" id="PTHR24092:SF150">
    <property type="entry name" value="PHOSPHOLIPID-TRANSPORTING ATPASE"/>
    <property type="match status" value="1"/>
</dbReference>
<feature type="transmembrane region" description="Helical" evidence="15">
    <location>
        <begin position="1186"/>
        <end position="1207"/>
    </location>
</feature>
<gene>
    <name evidence="19" type="ORF">TTHERM_00994350</name>
</gene>
<feature type="transmembrane region" description="Helical" evidence="15">
    <location>
        <begin position="58"/>
        <end position="75"/>
    </location>
</feature>
<dbReference type="InterPro" id="IPR036412">
    <property type="entry name" value="HAD-like_sf"/>
</dbReference>
<dbReference type="InParanoid" id="Q247R2"/>
<keyword evidence="6 13" id="KW-0067">ATP-binding</keyword>
<comment type="subcellular location">
    <subcellularLocation>
        <location evidence="1 15">Membrane</location>
        <topology evidence="1 15">Multi-pass membrane protein</topology>
    </subcellularLocation>
</comment>
<evidence type="ECO:0000256" key="14">
    <source>
        <dbReference type="PIRSR" id="PIRSR606539-3"/>
    </source>
</evidence>
<dbReference type="Pfam" id="PF13246">
    <property type="entry name" value="Cation_ATPase"/>
    <property type="match status" value="1"/>
</dbReference>
<accession>Q247R2</accession>
<evidence type="ECO:0000313" key="19">
    <source>
        <dbReference type="EMBL" id="EAS04038.2"/>
    </source>
</evidence>
<dbReference type="SUPFAM" id="SSF81653">
    <property type="entry name" value="Calcium ATPase, transduction domain A"/>
    <property type="match status" value="1"/>
</dbReference>
<feature type="binding site" evidence="13">
    <location>
        <position position="621"/>
    </location>
    <ligand>
        <name>ATP</name>
        <dbReference type="ChEBI" id="CHEBI:30616"/>
    </ligand>
</feature>
<feature type="transmembrane region" description="Helical" evidence="15">
    <location>
        <begin position="1081"/>
        <end position="1103"/>
    </location>
</feature>
<feature type="binding site" evidence="14">
    <location>
        <position position="916"/>
    </location>
    <ligand>
        <name>Mg(2+)</name>
        <dbReference type="ChEBI" id="CHEBI:18420"/>
    </ligand>
</feature>
<evidence type="ECO:0000256" key="6">
    <source>
        <dbReference type="ARBA" id="ARBA00022840"/>
    </source>
</evidence>
<feature type="region of interest" description="Disordered" evidence="16">
    <location>
        <begin position="1554"/>
        <end position="1575"/>
    </location>
</feature>
<dbReference type="PANTHER" id="PTHR24092">
    <property type="entry name" value="PROBABLE PHOSPHOLIPID-TRANSPORTING ATPASE"/>
    <property type="match status" value="1"/>
</dbReference>
<dbReference type="KEGG" id="tet:TTHERM_00994350"/>
<evidence type="ECO:0000256" key="9">
    <source>
        <dbReference type="ARBA" id="ARBA00022989"/>
    </source>
</evidence>
<evidence type="ECO:0000256" key="1">
    <source>
        <dbReference type="ARBA" id="ARBA00004141"/>
    </source>
</evidence>
<dbReference type="NCBIfam" id="TIGR01652">
    <property type="entry name" value="ATPase-Plipid"/>
    <property type="match status" value="1"/>
</dbReference>
<feature type="region of interest" description="Disordered" evidence="16">
    <location>
        <begin position="1293"/>
        <end position="1318"/>
    </location>
</feature>
<evidence type="ECO:0000256" key="10">
    <source>
        <dbReference type="ARBA" id="ARBA00023136"/>
    </source>
</evidence>
<dbReference type="GO" id="GO:0140326">
    <property type="term" value="F:ATPase-coupled intramembrane lipid transporter activity"/>
    <property type="evidence" value="ECO:0007669"/>
    <property type="project" value="UniProtKB-EC"/>
</dbReference>
<feature type="binding site" evidence="13">
    <location>
        <position position="800"/>
    </location>
    <ligand>
        <name>ATP</name>
        <dbReference type="ChEBI" id="CHEBI:30616"/>
    </ligand>
</feature>
<evidence type="ECO:0000256" key="5">
    <source>
        <dbReference type="ARBA" id="ARBA00022741"/>
    </source>
</evidence>
<dbReference type="InterPro" id="IPR008250">
    <property type="entry name" value="ATPase_P-typ_transduc_dom_A_sf"/>
</dbReference>
<dbReference type="GO" id="GO:0045332">
    <property type="term" value="P:phospholipid translocation"/>
    <property type="evidence" value="ECO:0007669"/>
    <property type="project" value="TreeGrafter"/>
</dbReference>
<feature type="compositionally biased region" description="Polar residues" evidence="16">
    <location>
        <begin position="276"/>
        <end position="291"/>
    </location>
</feature>
<evidence type="ECO:0000256" key="12">
    <source>
        <dbReference type="PIRSR" id="PIRSR606539-1"/>
    </source>
</evidence>
<dbReference type="InterPro" id="IPR044492">
    <property type="entry name" value="P_typ_ATPase_HD_dom"/>
</dbReference>
<dbReference type="InterPro" id="IPR006539">
    <property type="entry name" value="P-type_ATPase_IV"/>
</dbReference>
<dbReference type="InterPro" id="IPR023299">
    <property type="entry name" value="ATPase_P-typ_cyto_dom_N"/>
</dbReference>
<organism evidence="19 20">
    <name type="scientific">Tetrahymena thermophila (strain SB210)</name>
    <dbReference type="NCBI Taxonomy" id="312017"/>
    <lineage>
        <taxon>Eukaryota</taxon>
        <taxon>Sar</taxon>
        <taxon>Alveolata</taxon>
        <taxon>Ciliophora</taxon>
        <taxon>Intramacronucleata</taxon>
        <taxon>Oligohymenophorea</taxon>
        <taxon>Hymenostomatida</taxon>
        <taxon>Tetrahymenina</taxon>
        <taxon>Tetrahymenidae</taxon>
        <taxon>Tetrahymena</taxon>
    </lineage>
</organism>
<feature type="binding site" evidence="13">
    <location>
        <position position="496"/>
    </location>
    <ligand>
        <name>ATP</name>
        <dbReference type="ChEBI" id="CHEBI:30616"/>
    </ligand>
</feature>
<name>Q247R2_TETTS</name>
<dbReference type="FunFam" id="3.40.1110.10:FF:000118">
    <property type="entry name" value="Phospholipid-transporting ATPase"/>
    <property type="match status" value="1"/>
</dbReference>
<dbReference type="GO" id="GO:0000287">
    <property type="term" value="F:magnesium ion binding"/>
    <property type="evidence" value="ECO:0007669"/>
    <property type="project" value="UniProtKB-UniRule"/>
</dbReference>
<keyword evidence="7 14" id="KW-0460">Magnesium</keyword>
<comment type="similarity">
    <text evidence="2 15">Belongs to the cation transport ATPase (P-type) (TC 3.A.3) family. Type IV subfamily.</text>
</comment>
<protein>
    <recommendedName>
        <fullName evidence="15">Phospholipid-transporting ATPase</fullName>
        <ecNumber evidence="15">7.6.2.1</ecNumber>
    </recommendedName>
</protein>
<feature type="transmembrane region" description="Helical" evidence="15">
    <location>
        <begin position="1115"/>
        <end position="1133"/>
    </location>
</feature>
<keyword evidence="9 15" id="KW-1133">Transmembrane helix</keyword>
<feature type="compositionally biased region" description="Polar residues" evidence="16">
    <location>
        <begin position="1564"/>
        <end position="1575"/>
    </location>
</feature>
<evidence type="ECO:0000256" key="4">
    <source>
        <dbReference type="ARBA" id="ARBA00022723"/>
    </source>
</evidence>
<feature type="compositionally biased region" description="Basic and acidic residues" evidence="16">
    <location>
        <begin position="519"/>
        <end position="537"/>
    </location>
</feature>
<dbReference type="GO" id="GO:0016887">
    <property type="term" value="F:ATP hydrolysis activity"/>
    <property type="evidence" value="ECO:0007669"/>
    <property type="project" value="InterPro"/>
</dbReference>
<dbReference type="SUPFAM" id="SSF56784">
    <property type="entry name" value="HAD-like"/>
    <property type="match status" value="1"/>
</dbReference>
<feature type="transmembrane region" description="Helical" evidence="15">
    <location>
        <begin position="1145"/>
        <end position="1166"/>
    </location>
</feature>
<feature type="binding site" evidence="14">
    <location>
        <position position="494"/>
    </location>
    <ligand>
        <name>Mg(2+)</name>
        <dbReference type="ChEBI" id="CHEBI:18420"/>
    </ligand>
</feature>
<evidence type="ECO:0000256" key="11">
    <source>
        <dbReference type="ARBA" id="ARBA00034036"/>
    </source>
</evidence>
<keyword evidence="20" id="KW-1185">Reference proteome</keyword>
<dbReference type="PRINTS" id="PR00119">
    <property type="entry name" value="CATATPASE"/>
</dbReference>
<feature type="binding site" evidence="14">
    <location>
        <position position="920"/>
    </location>
    <ligand>
        <name>Mg(2+)</name>
        <dbReference type="ChEBI" id="CHEBI:18420"/>
    </ligand>
</feature>
<feature type="binding site" evidence="13">
    <location>
        <position position="920"/>
    </location>
    <ligand>
        <name>ATP</name>
        <dbReference type="ChEBI" id="CHEBI:30616"/>
    </ligand>
</feature>
<dbReference type="RefSeq" id="XP_001024283.2">
    <property type="nucleotide sequence ID" value="XM_001024283.3"/>
</dbReference>
<dbReference type="InterPro" id="IPR032630">
    <property type="entry name" value="P_typ_ATPase_c"/>
</dbReference>
<feature type="transmembrane region" description="Helical" evidence="15">
    <location>
        <begin position="1005"/>
        <end position="1026"/>
    </location>
</feature>
<evidence type="ECO:0000256" key="3">
    <source>
        <dbReference type="ARBA" id="ARBA00022692"/>
    </source>
</evidence>
<feature type="compositionally biased region" description="Low complexity" evidence="16">
    <location>
        <begin position="1458"/>
        <end position="1475"/>
    </location>
</feature>
<dbReference type="InterPro" id="IPR001757">
    <property type="entry name" value="P_typ_ATPase"/>
</dbReference>
<dbReference type="eggNOG" id="KOG0206">
    <property type="taxonomic scope" value="Eukaryota"/>
</dbReference>
<feature type="transmembrane region" description="Helical" evidence="15">
    <location>
        <begin position="378"/>
        <end position="401"/>
    </location>
</feature>
<feature type="binding site" evidence="13">
    <location>
        <position position="495"/>
    </location>
    <ligand>
        <name>ATP</name>
        <dbReference type="ChEBI" id="CHEBI:30616"/>
    </ligand>
</feature>
<feature type="binding site" evidence="13">
    <location>
        <position position="919"/>
    </location>
    <ligand>
        <name>ATP</name>
        <dbReference type="ChEBI" id="CHEBI:30616"/>
    </ligand>
</feature>
<dbReference type="Pfam" id="PF16209">
    <property type="entry name" value="PhoLip_ATPase_N"/>
    <property type="match status" value="1"/>
</dbReference>
<evidence type="ECO:0000259" key="17">
    <source>
        <dbReference type="Pfam" id="PF16209"/>
    </source>
</evidence>
<dbReference type="Gene3D" id="3.40.1110.10">
    <property type="entry name" value="Calcium-transporting ATPase, cytoplasmic domain N"/>
    <property type="match status" value="1"/>
</dbReference>
<feature type="region of interest" description="Disordered" evidence="16">
    <location>
        <begin position="518"/>
        <end position="541"/>
    </location>
</feature>
<dbReference type="GeneID" id="7831542"/>
<feature type="region of interest" description="Disordered" evidence="16">
    <location>
        <begin position="269"/>
        <end position="300"/>
    </location>
</feature>
<keyword evidence="5 13" id="KW-0547">Nucleotide-binding</keyword>
<feature type="domain" description="P-type ATPase N-terminal" evidence="17">
    <location>
        <begin position="18"/>
        <end position="84"/>
    </location>
</feature>
<feature type="binding site" evidence="13">
    <location>
        <position position="798"/>
    </location>
    <ligand>
        <name>ATP</name>
        <dbReference type="ChEBI" id="CHEBI:30616"/>
    </ligand>
</feature>
<feature type="binding site" evidence="13">
    <location>
        <position position="890"/>
    </location>
    <ligand>
        <name>ATP</name>
        <dbReference type="ChEBI" id="CHEBI:30616"/>
    </ligand>
</feature>
<evidence type="ECO:0000256" key="2">
    <source>
        <dbReference type="ARBA" id="ARBA00008109"/>
    </source>
</evidence>